<dbReference type="EMBL" id="AOHZ01000033">
    <property type="protein sequence ID" value="ELY58744.1"/>
    <property type="molecule type" value="Genomic_DNA"/>
</dbReference>
<protein>
    <submittedName>
        <fullName evidence="2">Uncharacterized protein</fullName>
    </submittedName>
</protein>
<sequence>MIIVGLGFLGMLLSLFSSFALIGEGYGVLGAILLGLAALEAVVLVGLLKLQFWAFAIAIVVYSLGVILDLAAGQLFGPLISIVIVSYLLTISNRFDYSSP</sequence>
<comment type="caution">
    <text evidence="2">The sequence shown here is derived from an EMBL/GenBank/DDBJ whole genome shotgun (WGS) entry which is preliminary data.</text>
</comment>
<feature type="transmembrane region" description="Helical" evidence="1">
    <location>
        <begin position="52"/>
        <end position="70"/>
    </location>
</feature>
<gene>
    <name evidence="2" type="ORF">C493_06237</name>
</gene>
<name>L9XAG7_9EURY</name>
<dbReference type="AlphaFoldDB" id="L9XAG7"/>
<keyword evidence="1" id="KW-1133">Transmembrane helix</keyword>
<accession>L9XAG7</accession>
<keyword evidence="1" id="KW-0472">Membrane</keyword>
<reference evidence="2 3" key="1">
    <citation type="journal article" date="2014" name="PLoS Genet.">
        <title>Phylogenetically driven sequencing of extremely halophilic archaea reveals strategies for static and dynamic osmo-response.</title>
        <authorList>
            <person name="Becker E.A."/>
            <person name="Seitzer P.M."/>
            <person name="Tritt A."/>
            <person name="Larsen D."/>
            <person name="Krusor M."/>
            <person name="Yao A.I."/>
            <person name="Wu D."/>
            <person name="Madern D."/>
            <person name="Eisen J.A."/>
            <person name="Darling A.E."/>
            <person name="Facciotti M.T."/>
        </authorList>
    </citation>
    <scope>NUCLEOTIDE SEQUENCE [LARGE SCALE GENOMIC DNA]</scope>
    <source>
        <strain evidence="2 3">JCM 12255</strain>
    </source>
</reference>
<organism evidence="2 3">
    <name type="scientific">Natronolimnohabitans innermongolicus JCM 12255</name>
    <dbReference type="NCBI Taxonomy" id="1227499"/>
    <lineage>
        <taxon>Archaea</taxon>
        <taxon>Methanobacteriati</taxon>
        <taxon>Methanobacteriota</taxon>
        <taxon>Stenosarchaea group</taxon>
        <taxon>Halobacteria</taxon>
        <taxon>Halobacteriales</taxon>
        <taxon>Natrialbaceae</taxon>
        <taxon>Natronolimnohabitans</taxon>
    </lineage>
</organism>
<evidence type="ECO:0000256" key="1">
    <source>
        <dbReference type="SAM" id="Phobius"/>
    </source>
</evidence>
<keyword evidence="3" id="KW-1185">Reference proteome</keyword>
<dbReference type="Proteomes" id="UP000011602">
    <property type="component" value="Unassembled WGS sequence"/>
</dbReference>
<proteinExistence type="predicted"/>
<evidence type="ECO:0000313" key="3">
    <source>
        <dbReference type="Proteomes" id="UP000011602"/>
    </source>
</evidence>
<evidence type="ECO:0000313" key="2">
    <source>
        <dbReference type="EMBL" id="ELY58744.1"/>
    </source>
</evidence>
<feature type="transmembrane region" description="Helical" evidence="1">
    <location>
        <begin position="76"/>
        <end position="95"/>
    </location>
</feature>
<dbReference type="RefSeq" id="WP_007258550.1">
    <property type="nucleotide sequence ID" value="NZ_AOHZ01000033.1"/>
</dbReference>
<keyword evidence="1" id="KW-0812">Transmembrane</keyword>